<feature type="domain" description="YknX-like C-terminal permuted SH3-like" evidence="3">
    <location>
        <begin position="292"/>
        <end position="348"/>
    </location>
</feature>
<name>A0A2A4GY31_9STAP</name>
<protein>
    <submittedName>
        <fullName evidence="5">RND transporter</fullName>
    </submittedName>
</protein>
<keyword evidence="2" id="KW-1133">Transmembrane helix</keyword>
<feature type="compositionally biased region" description="Polar residues" evidence="1">
    <location>
        <begin position="236"/>
        <end position="248"/>
    </location>
</feature>
<comment type="caution">
    <text evidence="5">The sequence shown here is derived from an EMBL/GenBank/DDBJ whole genome shotgun (WGS) entry which is preliminary data.</text>
</comment>
<dbReference type="Pfam" id="PF25989">
    <property type="entry name" value="YknX_C"/>
    <property type="match status" value="1"/>
</dbReference>
<evidence type="ECO:0000256" key="2">
    <source>
        <dbReference type="SAM" id="Phobius"/>
    </source>
</evidence>
<reference evidence="5 6" key="1">
    <citation type="journal article" date="2017" name="PLoS ONE">
        <title>Development of a real-time PCR for detection of Staphylococcus pseudintermedius using a novel automated comparison of whole-genome sequences.</title>
        <authorList>
            <person name="Verstappen K.M."/>
            <person name="Huijbregts L."/>
            <person name="Spaninks M."/>
            <person name="Wagenaar J.A."/>
            <person name="Fluit A.C."/>
            <person name="Duim B."/>
        </authorList>
    </citation>
    <scope>NUCLEOTIDE SEQUENCE [LARGE SCALE GENOMIC DNA]</scope>
    <source>
        <strain evidence="5 6">215070706401-1</strain>
    </source>
</reference>
<evidence type="ECO:0000313" key="5">
    <source>
        <dbReference type="EMBL" id="PCF55833.1"/>
    </source>
</evidence>
<organism evidence="5 6">
    <name type="scientific">Staphylococcus delphini</name>
    <dbReference type="NCBI Taxonomy" id="53344"/>
    <lineage>
        <taxon>Bacteria</taxon>
        <taxon>Bacillati</taxon>
        <taxon>Bacillota</taxon>
        <taxon>Bacilli</taxon>
        <taxon>Bacillales</taxon>
        <taxon>Staphylococcaceae</taxon>
        <taxon>Staphylococcus</taxon>
        <taxon>Staphylococcus intermedius group</taxon>
    </lineage>
</organism>
<dbReference type="GO" id="GO:1990281">
    <property type="term" value="C:efflux pump complex"/>
    <property type="evidence" value="ECO:0007669"/>
    <property type="project" value="TreeGrafter"/>
</dbReference>
<evidence type="ECO:0000259" key="4">
    <source>
        <dbReference type="Pfam" id="PF25990"/>
    </source>
</evidence>
<dbReference type="Gene3D" id="2.40.30.170">
    <property type="match status" value="1"/>
</dbReference>
<dbReference type="AlphaFoldDB" id="A0A2A4GY31"/>
<feature type="transmembrane region" description="Helical" evidence="2">
    <location>
        <begin position="6"/>
        <end position="24"/>
    </location>
</feature>
<dbReference type="PANTHER" id="PTHR30469">
    <property type="entry name" value="MULTIDRUG RESISTANCE PROTEIN MDTA"/>
    <property type="match status" value="1"/>
</dbReference>
<sequence length="350" mass="38067">MKKKTLIVSSVIGIILLVGIAFLVKTFGDVGGQKNEDAYDTYTVKTEKPLRVTGKVSPETIKTYLNNAQLGTFLNVQVKDGQTVTQGTPLLNYDIDPTQRQKLVKQLTDAQQSGDQQAINQAWKQLNRYDGQVYNSVNATFNGTVSFVDNGQVGEGEPILKLIANELEIQSTISEFDLEKIKVGDTVNIKVTSTGKEGKGKITHISQLPTSYQQDAKGEAAGSAPVAGEASEGADSLTTNNPIQSHPTGESDKETSKYKITIGELDLDARNGYSIEATIPLETLKIPKSVLTKDHHVYVVDQSGVAHRTKITYDEKNGELIVKKGVKKGDRIINHPDAKIKDGEKVEVAK</sequence>
<dbReference type="InterPro" id="IPR058637">
    <property type="entry name" value="YknX-like_C"/>
</dbReference>
<accession>A0A2A4GY31</accession>
<gene>
    <name evidence="5" type="ORF">B5C08_05060</name>
</gene>
<keyword evidence="2" id="KW-0812">Transmembrane</keyword>
<feature type="domain" description="YknX-like beta-barrel" evidence="4">
    <location>
        <begin position="167"/>
        <end position="217"/>
    </location>
</feature>
<evidence type="ECO:0000259" key="3">
    <source>
        <dbReference type="Pfam" id="PF25989"/>
    </source>
</evidence>
<dbReference type="EMBL" id="MWUU01000005">
    <property type="protein sequence ID" value="PCF55833.1"/>
    <property type="molecule type" value="Genomic_DNA"/>
</dbReference>
<dbReference type="GO" id="GO:0015562">
    <property type="term" value="F:efflux transmembrane transporter activity"/>
    <property type="evidence" value="ECO:0007669"/>
    <property type="project" value="TreeGrafter"/>
</dbReference>
<evidence type="ECO:0000256" key="1">
    <source>
        <dbReference type="SAM" id="MobiDB-lite"/>
    </source>
</evidence>
<proteinExistence type="predicted"/>
<dbReference type="Proteomes" id="UP000218335">
    <property type="component" value="Unassembled WGS sequence"/>
</dbReference>
<dbReference type="RefSeq" id="WP_096591150.1">
    <property type="nucleotide sequence ID" value="NZ_MWRM01000005.1"/>
</dbReference>
<feature type="region of interest" description="Disordered" evidence="1">
    <location>
        <begin position="212"/>
        <end position="256"/>
    </location>
</feature>
<keyword evidence="2" id="KW-0472">Membrane</keyword>
<dbReference type="InterPro" id="IPR058636">
    <property type="entry name" value="Beta-barrel_YknX"/>
</dbReference>
<dbReference type="Pfam" id="PF25990">
    <property type="entry name" value="Beta-barrel_YknX"/>
    <property type="match status" value="1"/>
</dbReference>
<dbReference type="Gene3D" id="2.40.420.20">
    <property type="match status" value="1"/>
</dbReference>
<evidence type="ECO:0000313" key="6">
    <source>
        <dbReference type="Proteomes" id="UP000218335"/>
    </source>
</evidence>